<evidence type="ECO:0000313" key="11">
    <source>
        <dbReference type="Proteomes" id="UP000429523"/>
    </source>
</evidence>
<evidence type="ECO:0000313" key="2">
    <source>
        <dbReference type="EMBL" id="KAE8977865.1"/>
    </source>
</evidence>
<dbReference type="Proteomes" id="UP000441208">
    <property type="component" value="Unassembled WGS sequence"/>
</dbReference>
<evidence type="ECO:0000313" key="6">
    <source>
        <dbReference type="EMBL" id="KAE9176856.1"/>
    </source>
</evidence>
<comment type="caution">
    <text evidence="8">The sequence shown here is derived from an EMBL/GenBank/DDBJ whole genome shotgun (WGS) entry which is preliminary data.</text>
</comment>
<dbReference type="EMBL" id="QXGD01002411">
    <property type="protein sequence ID" value="KAE9189023.1"/>
    <property type="molecule type" value="Genomic_DNA"/>
</dbReference>
<protein>
    <submittedName>
        <fullName evidence="8">Uncharacterized protein</fullName>
    </submittedName>
</protein>
<organism evidence="8 14">
    <name type="scientific">Phytophthora fragariae</name>
    <dbReference type="NCBI Taxonomy" id="53985"/>
    <lineage>
        <taxon>Eukaryota</taxon>
        <taxon>Sar</taxon>
        <taxon>Stramenopiles</taxon>
        <taxon>Oomycota</taxon>
        <taxon>Peronosporomycetes</taxon>
        <taxon>Peronosporales</taxon>
        <taxon>Peronosporaceae</taxon>
        <taxon>Phytophthora</taxon>
    </lineage>
</organism>
<evidence type="ECO:0000313" key="9">
    <source>
        <dbReference type="EMBL" id="KAE9280999.1"/>
    </source>
</evidence>
<dbReference type="Proteomes" id="UP000486351">
    <property type="component" value="Unassembled WGS sequence"/>
</dbReference>
<dbReference type="EMBL" id="QXGC01002601">
    <property type="protein sequence ID" value="KAE9184000.1"/>
    <property type="molecule type" value="Genomic_DNA"/>
</dbReference>
<dbReference type="Proteomes" id="UP000476176">
    <property type="component" value="Unassembled WGS sequence"/>
</dbReference>
<evidence type="ECO:0000313" key="16">
    <source>
        <dbReference type="Proteomes" id="UP000441208"/>
    </source>
</evidence>
<evidence type="ECO:0000313" key="3">
    <source>
        <dbReference type="EMBL" id="KAE9076008.1"/>
    </source>
</evidence>
<evidence type="ECO:0000313" key="18">
    <source>
        <dbReference type="Proteomes" id="UP000476176"/>
    </source>
</evidence>
<evidence type="ECO:0000313" key="14">
    <source>
        <dbReference type="Proteomes" id="UP000440367"/>
    </source>
</evidence>
<keyword evidence="12" id="KW-1185">Reference proteome</keyword>
<dbReference type="EMBL" id="QXGF01002542">
    <property type="protein sequence ID" value="KAE8924260.1"/>
    <property type="molecule type" value="Genomic_DNA"/>
</dbReference>
<evidence type="ECO:0000313" key="19">
    <source>
        <dbReference type="Proteomes" id="UP000486351"/>
    </source>
</evidence>
<evidence type="ECO:0000313" key="17">
    <source>
        <dbReference type="Proteomes" id="UP000460718"/>
    </source>
</evidence>
<evidence type="ECO:0000313" key="10">
    <source>
        <dbReference type="EMBL" id="KAE9294524.1"/>
    </source>
</evidence>
<evidence type="ECO:0000313" key="20">
    <source>
        <dbReference type="Proteomes" id="UP000488956"/>
    </source>
</evidence>
<evidence type="ECO:0000313" key="4">
    <source>
        <dbReference type="EMBL" id="KAE9076154.1"/>
    </source>
</evidence>
<evidence type="ECO:0000313" key="1">
    <source>
        <dbReference type="EMBL" id="KAE8924260.1"/>
    </source>
</evidence>
<evidence type="ECO:0000313" key="5">
    <source>
        <dbReference type="EMBL" id="KAE9095861.1"/>
    </source>
</evidence>
<proteinExistence type="predicted"/>
<accession>A0A6A3WPY9</accession>
<dbReference type="Proteomes" id="UP000488956">
    <property type="component" value="Unassembled WGS sequence"/>
</dbReference>
<dbReference type="EMBL" id="QXFW01002512">
    <property type="protein sequence ID" value="KAE8977865.1"/>
    <property type="molecule type" value="Genomic_DNA"/>
</dbReference>
<reference evidence="11 12" key="1">
    <citation type="submission" date="2018-08" db="EMBL/GenBank/DDBJ databases">
        <title>Genomic investigation of the strawberry pathogen Phytophthora fragariae indicates pathogenicity is determined by transcriptional variation in three key races.</title>
        <authorList>
            <person name="Adams T.M."/>
            <person name="Armitage A.D."/>
            <person name="Sobczyk M.K."/>
            <person name="Bates H.J."/>
            <person name="Dunwell J.M."/>
            <person name="Nellist C.F."/>
            <person name="Harrison R.J."/>
        </authorList>
    </citation>
    <scope>NUCLEOTIDE SEQUENCE [LARGE SCALE GENOMIC DNA]</scope>
    <source>
        <strain evidence="9 13">A4</strain>
        <strain evidence="8 14">BC-1</strain>
        <strain evidence="7 18">BC-23</strain>
        <strain evidence="6 12">NOV-27</strain>
        <strain evidence="5 15">NOV-5</strain>
        <strain evidence="4 16">NOV-71</strain>
        <strain evidence="10 19">NOV-77</strain>
        <strain evidence="1 11">NOV-9</strain>
        <strain evidence="3 20">ONT-3</strain>
        <strain evidence="2 17">SCRP245</strain>
    </source>
</reference>
<sequence length="64" mass="6968">MKSRISTEVGRAASCWGLSVLAGATHWLLPLHCVGDACYLVVQWTWRGAAGLQHLPLALRRLGL</sequence>
<evidence type="ECO:0000313" key="7">
    <source>
        <dbReference type="EMBL" id="KAE9184000.1"/>
    </source>
</evidence>
<dbReference type="Proteomes" id="UP000440367">
    <property type="component" value="Unassembled WGS sequence"/>
</dbReference>
<name>A0A6A3WPY9_9STRA</name>
<evidence type="ECO:0000313" key="13">
    <source>
        <dbReference type="Proteomes" id="UP000437068"/>
    </source>
</evidence>
<evidence type="ECO:0000313" key="8">
    <source>
        <dbReference type="EMBL" id="KAE9189023.1"/>
    </source>
</evidence>
<dbReference type="Proteomes" id="UP000440732">
    <property type="component" value="Unassembled WGS sequence"/>
</dbReference>
<gene>
    <name evidence="9" type="ORF">PF001_g23973</name>
    <name evidence="8" type="ORF">PF002_g25158</name>
    <name evidence="7" type="ORF">PF004_g23785</name>
    <name evidence="6" type="ORF">PF005_g24743</name>
    <name evidence="5" type="ORF">PF006_g23911</name>
    <name evidence="4" type="ORF">PF007_g24735</name>
    <name evidence="10" type="ORF">PF008_g24525</name>
    <name evidence="1" type="ORF">PF009_g25506</name>
    <name evidence="3" type="ORF">PF010_g24076</name>
    <name evidence="2" type="ORF">PF011_g23480</name>
</gene>
<evidence type="ECO:0000313" key="15">
    <source>
        <dbReference type="Proteomes" id="UP000440732"/>
    </source>
</evidence>
<evidence type="ECO:0000313" key="12">
    <source>
        <dbReference type="Proteomes" id="UP000433483"/>
    </source>
</evidence>
<dbReference type="AlphaFoldDB" id="A0A6A3WPY9"/>
<dbReference type="EMBL" id="QXGB01002559">
    <property type="protein sequence ID" value="KAE9176856.1"/>
    <property type="molecule type" value="Genomic_DNA"/>
</dbReference>
<dbReference type="Proteomes" id="UP000437068">
    <property type="component" value="Unassembled WGS sequence"/>
</dbReference>
<dbReference type="EMBL" id="QXFX01002541">
    <property type="protein sequence ID" value="KAE9076008.1"/>
    <property type="molecule type" value="Genomic_DNA"/>
</dbReference>
<dbReference type="EMBL" id="QXGA01002543">
    <property type="protein sequence ID" value="KAE9095861.1"/>
    <property type="molecule type" value="Genomic_DNA"/>
</dbReference>
<dbReference type="Proteomes" id="UP000433483">
    <property type="component" value="Unassembled WGS sequence"/>
</dbReference>
<dbReference type="EMBL" id="QXFZ01002534">
    <property type="protein sequence ID" value="KAE9076154.1"/>
    <property type="molecule type" value="Genomic_DNA"/>
</dbReference>
<dbReference type="Proteomes" id="UP000429523">
    <property type="component" value="Unassembled WGS sequence"/>
</dbReference>
<dbReference type="EMBL" id="QXFY01002633">
    <property type="protein sequence ID" value="KAE9294524.1"/>
    <property type="molecule type" value="Genomic_DNA"/>
</dbReference>
<dbReference type="EMBL" id="QXGE01002544">
    <property type="protein sequence ID" value="KAE9280999.1"/>
    <property type="molecule type" value="Genomic_DNA"/>
</dbReference>
<dbReference type="Proteomes" id="UP000460718">
    <property type="component" value="Unassembled WGS sequence"/>
</dbReference>